<evidence type="ECO:0000313" key="3">
    <source>
        <dbReference type="Proteomes" id="UP000441717"/>
    </source>
</evidence>
<dbReference type="AlphaFoldDB" id="A0A6N7IRJ3"/>
<reference evidence="2 3" key="1">
    <citation type="submission" date="2019-10" db="EMBL/GenBank/DDBJ databases">
        <title>Comparative genomics of sulfur disproportionating microorganisms.</title>
        <authorList>
            <person name="Ward L.M."/>
            <person name="Bertran E."/>
            <person name="Johnston D."/>
        </authorList>
    </citation>
    <scope>NUCLEOTIDE SEQUENCE [LARGE SCALE GENOMIC DNA]</scope>
    <source>
        <strain evidence="2 3">DSM 14055</strain>
    </source>
</reference>
<dbReference type="RefSeq" id="WP_152947170.1">
    <property type="nucleotide sequence ID" value="NZ_WHYR01000028.1"/>
</dbReference>
<accession>A0A6N7IRJ3</accession>
<gene>
    <name evidence="2" type="ORF">GFC01_10815</name>
</gene>
<keyword evidence="1" id="KW-0472">Membrane</keyword>
<dbReference type="Proteomes" id="UP000441717">
    <property type="component" value="Unassembled WGS sequence"/>
</dbReference>
<feature type="transmembrane region" description="Helical" evidence="1">
    <location>
        <begin position="44"/>
        <end position="61"/>
    </location>
</feature>
<proteinExistence type="predicted"/>
<evidence type="ECO:0000313" key="2">
    <source>
        <dbReference type="EMBL" id="MQL52745.1"/>
    </source>
</evidence>
<organism evidence="2 3">
    <name type="scientific">Desulfofundulus thermobenzoicus</name>
    <dbReference type="NCBI Taxonomy" id="29376"/>
    <lineage>
        <taxon>Bacteria</taxon>
        <taxon>Bacillati</taxon>
        <taxon>Bacillota</taxon>
        <taxon>Clostridia</taxon>
        <taxon>Eubacteriales</taxon>
        <taxon>Peptococcaceae</taxon>
        <taxon>Desulfofundulus</taxon>
    </lineage>
</organism>
<comment type="caution">
    <text evidence="2">The sequence shown here is derived from an EMBL/GenBank/DDBJ whole genome shotgun (WGS) entry which is preliminary data.</text>
</comment>
<keyword evidence="1" id="KW-1133">Transmembrane helix</keyword>
<keyword evidence="1" id="KW-0812">Transmembrane</keyword>
<sequence>MTKYQKECSANAKQCYNDTHKYKREVDKSEYNMEKRYDYLINKWFHIIYYIFVLVFVWHFAILPEKWFMWLLRIELVVGSLMAIYGTVTNNYITRTYIGDFVLTGLFLTTCLLMLIS</sequence>
<keyword evidence="3" id="KW-1185">Reference proteome</keyword>
<evidence type="ECO:0000256" key="1">
    <source>
        <dbReference type="SAM" id="Phobius"/>
    </source>
</evidence>
<feature type="transmembrane region" description="Helical" evidence="1">
    <location>
        <begin position="97"/>
        <end position="116"/>
    </location>
</feature>
<dbReference type="EMBL" id="WHYR01000028">
    <property type="protein sequence ID" value="MQL52745.1"/>
    <property type="molecule type" value="Genomic_DNA"/>
</dbReference>
<feature type="transmembrane region" description="Helical" evidence="1">
    <location>
        <begin position="67"/>
        <end position="85"/>
    </location>
</feature>
<protein>
    <submittedName>
        <fullName evidence="2">Uncharacterized protein</fullName>
    </submittedName>
</protein>
<name>A0A6N7IRJ3_9FIRM</name>